<reference evidence="2 3" key="1">
    <citation type="submission" date="2020-08" db="EMBL/GenBank/DDBJ databases">
        <title>Sequencing the genomes of 1000 actinobacteria strains.</title>
        <authorList>
            <person name="Klenk H.-P."/>
        </authorList>
    </citation>
    <scope>NUCLEOTIDE SEQUENCE [LARGE SCALE GENOMIC DNA]</scope>
    <source>
        <strain evidence="2 3">DSM 28967</strain>
    </source>
</reference>
<accession>A0A7W9JBJ0</accession>
<sequence length="231" mass="24956">MKTAVLASGVIALGLIGAAGGYLVGDLTQPTSASANNEYPTGGDSPPDVPLPKKTAEPYPKTPLSAAKLRYHTENFTIRDKSGAQVPLSIRAPRGWQLTRDPKAPQEVKFLDPLKERGIRVESALPESLTTSDSMQRLIAGLESSQPYENDLKILSQDEQIEIEGTSRTAATLIYTYIPKKTLRYVIVAWVSTRGDDLATVEMSITGLPQDATALKALLAEATKSVTVRDY</sequence>
<protein>
    <recommendedName>
        <fullName evidence="4">Lipoprotein LpqN</fullName>
    </recommendedName>
</protein>
<keyword evidence="3" id="KW-1185">Reference proteome</keyword>
<evidence type="ECO:0000313" key="2">
    <source>
        <dbReference type="EMBL" id="MBB5838752.1"/>
    </source>
</evidence>
<dbReference type="Proteomes" id="UP000549971">
    <property type="component" value="Unassembled WGS sequence"/>
</dbReference>
<gene>
    <name evidence="2" type="ORF">HDA39_005486</name>
</gene>
<dbReference type="RefSeq" id="WP_184799855.1">
    <property type="nucleotide sequence ID" value="NZ_JACHMY010000001.1"/>
</dbReference>
<organism evidence="2 3">
    <name type="scientific">Kribbella italica</name>
    <dbReference type="NCBI Taxonomy" id="1540520"/>
    <lineage>
        <taxon>Bacteria</taxon>
        <taxon>Bacillati</taxon>
        <taxon>Actinomycetota</taxon>
        <taxon>Actinomycetes</taxon>
        <taxon>Propionibacteriales</taxon>
        <taxon>Kribbellaceae</taxon>
        <taxon>Kribbella</taxon>
    </lineage>
</organism>
<proteinExistence type="predicted"/>
<name>A0A7W9JBJ0_9ACTN</name>
<comment type="caution">
    <text evidence="2">The sequence shown here is derived from an EMBL/GenBank/DDBJ whole genome shotgun (WGS) entry which is preliminary data.</text>
</comment>
<evidence type="ECO:0000313" key="3">
    <source>
        <dbReference type="Proteomes" id="UP000549971"/>
    </source>
</evidence>
<evidence type="ECO:0000256" key="1">
    <source>
        <dbReference type="SAM" id="MobiDB-lite"/>
    </source>
</evidence>
<evidence type="ECO:0008006" key="4">
    <source>
        <dbReference type="Google" id="ProtNLM"/>
    </source>
</evidence>
<feature type="region of interest" description="Disordered" evidence="1">
    <location>
        <begin position="33"/>
        <end position="66"/>
    </location>
</feature>
<dbReference type="AlphaFoldDB" id="A0A7W9JBJ0"/>
<dbReference type="EMBL" id="JACHMY010000001">
    <property type="protein sequence ID" value="MBB5838752.1"/>
    <property type="molecule type" value="Genomic_DNA"/>
</dbReference>